<dbReference type="EMBL" id="JBHSGV010000002">
    <property type="protein sequence ID" value="MFC4746621.1"/>
    <property type="molecule type" value="Genomic_DNA"/>
</dbReference>
<keyword evidence="3" id="KW-1185">Reference proteome</keyword>
<gene>
    <name evidence="2" type="ORF">ACFO5S_04165</name>
</gene>
<protein>
    <submittedName>
        <fullName evidence="2">Uncharacterized protein</fullName>
    </submittedName>
</protein>
<sequence length="1210" mass="131797">MKNKFLPFVFLLSAYSAYSQVGVGTLEPNPSSQLEVVATNKGVLIPRIELKSAADVSTIANGNVNSLLIFNTAKTSDVTPGYYYWYDNKWNKILVSGEVNLSEGTVVFNPVTNEFTYTNAGGVEEKIDFSTIIGANETKTTITNNNNGTYTYNAEAGTYTIDVLGDVQNNFQSIIDNTSVKNILKSFVTKVEGSVSFDATKNEFTYVDASGATQVINIGDLIKNSETKTTLVSNNDGTYTYNAEGNAVFTIDVLGDVANNFQTIVDNSSVQTILNTFISKAEGNVTYDTVNNQFTYVDASGNKQVVDISDLVKNGETKTTLVNNNDGTYTYNAEGNAVFTIDVLGDVANNFQTIVDNSSVQTILNSFISKVEGNVSYDAVNNQFTYVDASGNKQVVDISDLVKNGETKTTLVNNNDGTYTYNAEGNAVFTIDVLGDVANNFQIIVDNSSVQTILNTFISKAEGNVTYDTVNNQFTYVDASGNKQVVDISDLVKNGETKTTLVNNNDGTYTYNAEGNAVFTIDVIGDVANNFQTIVDNSSVQTILNTFISKAEGNVTYDAVNNQFTYVDASGNKQVVDISDLVKNGETKTTLVSNSDGTYTYNAEGNAVFTIDVIGDVANNFQTIVDNSSVQTILNTFISKAEGNVTYDTVNNQFTYVDASGNKQVVDISDLVKNGETKTTLVSNSDGTYTYNAEGNAVFTIDVLGDVANNFQTIVDNSSVQTILNTFISKAEGNVTYDTVNNQFTYVDASGNKQVVDISDLVKNGETKTTLVSNSDGTYTYNAEGNAVFTIDVLGDVANNFQTIVDNSSVQTILNTFISKAEGNVTYDTVNNQFTYVDASGNKQVVDISDLVKNGETKTTLVNNNDGTYTYNAEGNAVFTIDVLGDVANNFQTIVDNSSVQTILNTFISKAEGNVIYDATAKQFKYTDAAGIQQVVDITNLVKAAETKTDIVKNADGTYTYNAESGVYTIDVVGEVITHFENIVNDPDVTSILNTFINNVEGNVTYNATKKEFSYKDNTGATQIVDIAELSKEPWFGVTSGKGAISNTEDMYTNGWVGIGFTSPSGAANEKLRVNGVITTVNNFYADYVFEDYFKGYSDIKADYKFKGLSEVEDFIKTNKHLPGITPINKLTKTKAGYSFNLTELSIQLLEKTEEIYLHIIEQNNTIIAKDKEINELKETSKNMSDRLERLERMMDKMDVSDSQNLLELK</sequence>
<proteinExistence type="predicted"/>
<dbReference type="RefSeq" id="WP_379731351.1">
    <property type="nucleotide sequence ID" value="NZ_JBHSGV010000002.1"/>
</dbReference>
<evidence type="ECO:0000313" key="2">
    <source>
        <dbReference type="EMBL" id="MFC4746621.1"/>
    </source>
</evidence>
<comment type="caution">
    <text evidence="2">The sequence shown here is derived from an EMBL/GenBank/DDBJ whole genome shotgun (WGS) entry which is preliminary data.</text>
</comment>
<accession>A0ABV9PB86</accession>
<feature type="chain" id="PRO_5045731448" evidence="1">
    <location>
        <begin position="20"/>
        <end position="1210"/>
    </location>
</feature>
<feature type="signal peptide" evidence="1">
    <location>
        <begin position="1"/>
        <end position="19"/>
    </location>
</feature>
<organism evidence="2 3">
    <name type="scientific">Flavobacterium branchiicola</name>
    <dbReference type="NCBI Taxonomy" id="1114875"/>
    <lineage>
        <taxon>Bacteria</taxon>
        <taxon>Pseudomonadati</taxon>
        <taxon>Bacteroidota</taxon>
        <taxon>Flavobacteriia</taxon>
        <taxon>Flavobacteriales</taxon>
        <taxon>Flavobacteriaceae</taxon>
        <taxon>Flavobacterium</taxon>
    </lineage>
</organism>
<name>A0ABV9PB86_9FLAO</name>
<dbReference type="Proteomes" id="UP001595935">
    <property type="component" value="Unassembled WGS sequence"/>
</dbReference>
<reference evidence="3" key="1">
    <citation type="journal article" date="2019" name="Int. J. Syst. Evol. Microbiol.">
        <title>The Global Catalogue of Microorganisms (GCM) 10K type strain sequencing project: providing services to taxonomists for standard genome sequencing and annotation.</title>
        <authorList>
            <consortium name="The Broad Institute Genomics Platform"/>
            <consortium name="The Broad Institute Genome Sequencing Center for Infectious Disease"/>
            <person name="Wu L."/>
            <person name="Ma J."/>
        </authorList>
    </citation>
    <scope>NUCLEOTIDE SEQUENCE [LARGE SCALE GENOMIC DNA]</scope>
    <source>
        <strain evidence="3">WYCCWR 13023</strain>
    </source>
</reference>
<evidence type="ECO:0000256" key="1">
    <source>
        <dbReference type="SAM" id="SignalP"/>
    </source>
</evidence>
<evidence type="ECO:0000313" key="3">
    <source>
        <dbReference type="Proteomes" id="UP001595935"/>
    </source>
</evidence>
<keyword evidence="1" id="KW-0732">Signal</keyword>
<dbReference type="Gene3D" id="2.180.10.10">
    <property type="entry name" value="RHS repeat-associated core"/>
    <property type="match status" value="1"/>
</dbReference>